<dbReference type="Gene3D" id="1.10.10.10">
    <property type="entry name" value="Winged helix-like DNA-binding domain superfamily/Winged helix DNA-binding domain"/>
    <property type="match status" value="1"/>
</dbReference>
<dbReference type="SUPFAM" id="SSF46767">
    <property type="entry name" value="Methylated DNA-protein cysteine methyltransferase, C-terminal domain"/>
    <property type="match status" value="1"/>
</dbReference>
<dbReference type="GO" id="GO:0006307">
    <property type="term" value="P:DNA alkylation repair"/>
    <property type="evidence" value="ECO:0007669"/>
    <property type="project" value="UniProtKB-UniRule"/>
</dbReference>
<evidence type="ECO:0000256" key="6">
    <source>
        <dbReference type="ARBA" id="ARBA00023204"/>
    </source>
</evidence>
<dbReference type="AlphaFoldDB" id="A0A1M5YGU4"/>
<comment type="catalytic activity">
    <reaction evidence="7 8">
        <text>a 6-O-methyl-2'-deoxyguanosine in DNA + L-cysteinyl-[protein] = S-methyl-L-cysteinyl-[protein] + a 2'-deoxyguanosine in DNA</text>
        <dbReference type="Rhea" id="RHEA:24000"/>
        <dbReference type="Rhea" id="RHEA-COMP:10131"/>
        <dbReference type="Rhea" id="RHEA-COMP:10132"/>
        <dbReference type="Rhea" id="RHEA-COMP:11367"/>
        <dbReference type="Rhea" id="RHEA-COMP:11368"/>
        <dbReference type="ChEBI" id="CHEBI:29950"/>
        <dbReference type="ChEBI" id="CHEBI:82612"/>
        <dbReference type="ChEBI" id="CHEBI:85445"/>
        <dbReference type="ChEBI" id="CHEBI:85448"/>
        <dbReference type="EC" id="2.1.1.63"/>
    </reaction>
</comment>
<comment type="miscellaneous">
    <text evidence="8">This enzyme catalyzes only one turnover and therefore is not strictly catalytic. According to one definition, an enzyme is a biocatalyst that acts repeatedly and over many reaction cycles.</text>
</comment>
<evidence type="ECO:0000256" key="7">
    <source>
        <dbReference type="ARBA" id="ARBA00049348"/>
    </source>
</evidence>
<comment type="catalytic activity">
    <reaction evidence="1 8">
        <text>a 4-O-methyl-thymidine in DNA + L-cysteinyl-[protein] = a thymidine in DNA + S-methyl-L-cysteinyl-[protein]</text>
        <dbReference type="Rhea" id="RHEA:53428"/>
        <dbReference type="Rhea" id="RHEA-COMP:10131"/>
        <dbReference type="Rhea" id="RHEA-COMP:10132"/>
        <dbReference type="Rhea" id="RHEA-COMP:13555"/>
        <dbReference type="Rhea" id="RHEA-COMP:13556"/>
        <dbReference type="ChEBI" id="CHEBI:29950"/>
        <dbReference type="ChEBI" id="CHEBI:82612"/>
        <dbReference type="ChEBI" id="CHEBI:137386"/>
        <dbReference type="ChEBI" id="CHEBI:137387"/>
        <dbReference type="EC" id="2.1.1.63"/>
    </reaction>
</comment>
<dbReference type="FunFam" id="1.10.10.10:FF:000337">
    <property type="entry name" value="Methylated-DNA--protein-cysteine methyltransferase"/>
    <property type="match status" value="1"/>
</dbReference>
<feature type="domain" description="Methylated-DNA-[protein]-cysteine S-methyltransferase DNA binding" evidence="9">
    <location>
        <begin position="92"/>
        <end position="171"/>
    </location>
</feature>
<dbReference type="GO" id="GO:0005737">
    <property type="term" value="C:cytoplasm"/>
    <property type="evidence" value="ECO:0007669"/>
    <property type="project" value="UniProtKB-SubCell"/>
</dbReference>
<reference evidence="10 11" key="1">
    <citation type="submission" date="2016-11" db="EMBL/GenBank/DDBJ databases">
        <authorList>
            <person name="Jaros S."/>
            <person name="Januszkiewicz K."/>
            <person name="Wedrychowicz H."/>
        </authorList>
    </citation>
    <scope>NUCLEOTIDE SEQUENCE [LARGE SCALE GENOMIC DNA]</scope>
    <source>
        <strain evidence="10 11">GAS138</strain>
    </source>
</reference>
<evidence type="ECO:0000256" key="8">
    <source>
        <dbReference type="HAMAP-Rule" id="MF_00772"/>
    </source>
</evidence>
<keyword evidence="5 8" id="KW-0227">DNA damage</keyword>
<evidence type="ECO:0000313" key="11">
    <source>
        <dbReference type="Proteomes" id="UP000189796"/>
    </source>
</evidence>
<keyword evidence="6 8" id="KW-0234">DNA repair</keyword>
<dbReference type="GO" id="GO:0003908">
    <property type="term" value="F:methylated-DNA-[protein]-cysteine S-methyltransferase activity"/>
    <property type="evidence" value="ECO:0007669"/>
    <property type="project" value="UniProtKB-UniRule"/>
</dbReference>
<sequence length="184" mass="19617">MNARPPETFALDRMATPIGTALLVTDADGALRALDWEDHEPRLRQLLRLQYGAAALKDAQAPRDITAALTEYFAGDLASLNAIRWRVAGTVFQRKVWTALRTIPAGTTINYGALAAQLDMPKAVRAVGFANGSNPISVVIPCHRVIGASGSLTGYGGGLPRKRWLLAHEGAVLKPAPRGRAIAA</sequence>
<dbReference type="Gene3D" id="3.30.160.70">
    <property type="entry name" value="Methylated DNA-protein cysteine methyltransferase domain"/>
    <property type="match status" value="1"/>
</dbReference>
<organism evidence="10 11">
    <name type="scientific">Bradyrhizobium erythrophlei</name>
    <dbReference type="NCBI Taxonomy" id="1437360"/>
    <lineage>
        <taxon>Bacteria</taxon>
        <taxon>Pseudomonadati</taxon>
        <taxon>Pseudomonadota</taxon>
        <taxon>Alphaproteobacteria</taxon>
        <taxon>Hyphomicrobiales</taxon>
        <taxon>Nitrobacteraceae</taxon>
        <taxon>Bradyrhizobium</taxon>
    </lineage>
</organism>
<dbReference type="HAMAP" id="MF_00772">
    <property type="entry name" value="OGT"/>
    <property type="match status" value="1"/>
</dbReference>
<dbReference type="NCBIfam" id="TIGR00589">
    <property type="entry name" value="ogt"/>
    <property type="match status" value="1"/>
</dbReference>
<dbReference type="GO" id="GO:0032259">
    <property type="term" value="P:methylation"/>
    <property type="evidence" value="ECO:0007669"/>
    <property type="project" value="UniProtKB-KW"/>
</dbReference>
<dbReference type="OrthoDB" id="9802228at2"/>
<comment type="subcellular location">
    <subcellularLocation>
        <location evidence="8">Cytoplasm</location>
    </subcellularLocation>
</comment>
<dbReference type="SUPFAM" id="SSF53155">
    <property type="entry name" value="Methylated DNA-protein cysteine methyltransferase domain"/>
    <property type="match status" value="1"/>
</dbReference>
<comment type="similarity">
    <text evidence="8">Belongs to the MGMT family.</text>
</comment>
<dbReference type="CDD" id="cd06445">
    <property type="entry name" value="ATase"/>
    <property type="match status" value="1"/>
</dbReference>
<dbReference type="PANTHER" id="PTHR10815">
    <property type="entry name" value="METHYLATED-DNA--PROTEIN-CYSTEINE METHYLTRANSFERASE"/>
    <property type="match status" value="1"/>
</dbReference>
<proteinExistence type="inferred from homology"/>
<evidence type="ECO:0000256" key="4">
    <source>
        <dbReference type="ARBA" id="ARBA00022679"/>
    </source>
</evidence>
<protein>
    <recommendedName>
        <fullName evidence="8">Methylated-DNA--protein-cysteine methyltransferase</fullName>
        <ecNumber evidence="8">2.1.1.63</ecNumber>
    </recommendedName>
    <alternativeName>
        <fullName evidence="8">6-O-methylguanine-DNA methyltransferase</fullName>
        <shortName evidence="8">MGMT</shortName>
    </alternativeName>
    <alternativeName>
        <fullName evidence="8">O-6-methylguanine-DNA-alkyltransferase</fullName>
    </alternativeName>
</protein>
<dbReference type="PROSITE" id="PS00374">
    <property type="entry name" value="MGMT"/>
    <property type="match status" value="1"/>
</dbReference>
<evidence type="ECO:0000256" key="2">
    <source>
        <dbReference type="ARBA" id="ARBA00022490"/>
    </source>
</evidence>
<evidence type="ECO:0000256" key="1">
    <source>
        <dbReference type="ARBA" id="ARBA00001286"/>
    </source>
</evidence>
<keyword evidence="4 8" id="KW-0808">Transferase</keyword>
<dbReference type="Pfam" id="PF01035">
    <property type="entry name" value="DNA_binding_1"/>
    <property type="match status" value="1"/>
</dbReference>
<evidence type="ECO:0000256" key="3">
    <source>
        <dbReference type="ARBA" id="ARBA00022603"/>
    </source>
</evidence>
<accession>A0A1M5YGU4</accession>
<dbReference type="InterPro" id="IPR036217">
    <property type="entry name" value="MethylDNA_cys_MeTrfase_DNAb"/>
</dbReference>
<dbReference type="PANTHER" id="PTHR10815:SF5">
    <property type="entry name" value="METHYLATED-DNA--PROTEIN-CYSTEINE METHYLTRANSFERASE"/>
    <property type="match status" value="1"/>
</dbReference>
<dbReference type="RefSeq" id="WP_079606340.1">
    <property type="nucleotide sequence ID" value="NZ_LT670817.1"/>
</dbReference>
<keyword evidence="3 8" id="KW-0489">Methyltransferase</keyword>
<evidence type="ECO:0000259" key="9">
    <source>
        <dbReference type="Pfam" id="PF01035"/>
    </source>
</evidence>
<dbReference type="EC" id="2.1.1.63" evidence="8"/>
<dbReference type="InterPro" id="IPR014048">
    <property type="entry name" value="MethylDNA_cys_MeTrfase_DNA-bd"/>
</dbReference>
<feature type="active site" description="Nucleophile; methyl group acceptor" evidence="8">
    <location>
        <position position="142"/>
    </location>
</feature>
<evidence type="ECO:0000256" key="5">
    <source>
        <dbReference type="ARBA" id="ARBA00022763"/>
    </source>
</evidence>
<dbReference type="EMBL" id="LT670817">
    <property type="protein sequence ID" value="SHI11270.1"/>
    <property type="molecule type" value="Genomic_DNA"/>
</dbReference>
<name>A0A1M5YGU4_9BRAD</name>
<keyword evidence="2 8" id="KW-0963">Cytoplasm</keyword>
<dbReference type="Proteomes" id="UP000189796">
    <property type="component" value="Chromosome I"/>
</dbReference>
<dbReference type="InterPro" id="IPR036388">
    <property type="entry name" value="WH-like_DNA-bd_sf"/>
</dbReference>
<evidence type="ECO:0000313" key="10">
    <source>
        <dbReference type="EMBL" id="SHI11270.1"/>
    </source>
</evidence>
<comment type="function">
    <text evidence="8">Involved in the cellular defense against the biological effects of O6-methylguanine (O6-MeG) and O4-methylthymine (O4-MeT) in DNA. Repairs the methylated nucleobase in DNA by stoichiometrically transferring the methyl group to a cysteine residue in the enzyme. This is a suicide reaction: the enzyme is irreversibly inactivated.</text>
</comment>
<gene>
    <name evidence="10" type="ORF">SAMN05443248_8302</name>
</gene>
<dbReference type="InterPro" id="IPR036631">
    <property type="entry name" value="MGMT_N_sf"/>
</dbReference>
<dbReference type="InterPro" id="IPR023546">
    <property type="entry name" value="MGMT"/>
</dbReference>
<dbReference type="InterPro" id="IPR001497">
    <property type="entry name" value="MethylDNA_cys_MeTrfase_AS"/>
</dbReference>